<feature type="signal peptide" evidence="1">
    <location>
        <begin position="1"/>
        <end position="19"/>
    </location>
</feature>
<proteinExistence type="predicted"/>
<evidence type="ECO:0008006" key="4">
    <source>
        <dbReference type="Google" id="ProtNLM"/>
    </source>
</evidence>
<evidence type="ECO:0000313" key="3">
    <source>
        <dbReference type="Proteomes" id="UP000199628"/>
    </source>
</evidence>
<sequence length="92" mass="10052">MRLVLMTFIGLVLAGSASAQGRKLLQPTRDQCICIAVCQARENPGRLISQPGYGCPHIRDELILDNMARCKCPAWPPNTRSSPAQGRPSPNH</sequence>
<dbReference type="EMBL" id="FMZV01000003">
    <property type="protein sequence ID" value="SDC73259.1"/>
    <property type="molecule type" value="Genomic_DNA"/>
</dbReference>
<dbReference type="AlphaFoldDB" id="A0A1G6NZP3"/>
<feature type="chain" id="PRO_5011477708" description="Secreted protein" evidence="1">
    <location>
        <begin position="20"/>
        <end position="92"/>
    </location>
</feature>
<evidence type="ECO:0000256" key="1">
    <source>
        <dbReference type="SAM" id="SignalP"/>
    </source>
</evidence>
<evidence type="ECO:0000313" key="2">
    <source>
        <dbReference type="EMBL" id="SDC73259.1"/>
    </source>
</evidence>
<organism evidence="2 3">
    <name type="scientific">Ruegeria marina</name>
    <dbReference type="NCBI Taxonomy" id="639004"/>
    <lineage>
        <taxon>Bacteria</taxon>
        <taxon>Pseudomonadati</taxon>
        <taxon>Pseudomonadota</taxon>
        <taxon>Alphaproteobacteria</taxon>
        <taxon>Rhodobacterales</taxon>
        <taxon>Roseobacteraceae</taxon>
        <taxon>Ruegeria</taxon>
    </lineage>
</organism>
<name>A0A1G6NZP3_9RHOB</name>
<accession>A0A1G6NZP3</accession>
<protein>
    <recommendedName>
        <fullName evidence="4">Secreted protein</fullName>
    </recommendedName>
</protein>
<dbReference type="Proteomes" id="UP000199628">
    <property type="component" value="Unassembled WGS sequence"/>
</dbReference>
<keyword evidence="3" id="KW-1185">Reference proteome</keyword>
<reference evidence="3" key="1">
    <citation type="submission" date="2016-10" db="EMBL/GenBank/DDBJ databases">
        <authorList>
            <person name="Varghese N."/>
            <person name="Submissions S."/>
        </authorList>
    </citation>
    <scope>NUCLEOTIDE SEQUENCE [LARGE SCALE GENOMIC DNA]</scope>
    <source>
        <strain evidence="3">CGMCC 1.9108</strain>
    </source>
</reference>
<gene>
    <name evidence="2" type="ORF">SAMN04488239_103267</name>
</gene>
<keyword evidence="1" id="KW-0732">Signal</keyword>